<keyword evidence="1" id="KW-1133">Transmembrane helix</keyword>
<name>A0A1G9YTC9_9BACL</name>
<accession>A0A1G9YTC9</accession>
<dbReference type="AlphaFoldDB" id="A0A1G9YTC9"/>
<dbReference type="STRING" id="459525.SAMN04488137_3616"/>
<dbReference type="EMBL" id="FNHW01000001">
    <property type="protein sequence ID" value="SDN11663.1"/>
    <property type="molecule type" value="Genomic_DNA"/>
</dbReference>
<protein>
    <submittedName>
        <fullName evidence="2">Uncharacterized protein</fullName>
    </submittedName>
</protein>
<dbReference type="InterPro" id="IPR058725">
    <property type="entry name" value="YczF"/>
</dbReference>
<feature type="transmembrane region" description="Helical" evidence="1">
    <location>
        <begin position="48"/>
        <end position="67"/>
    </location>
</feature>
<dbReference type="Proteomes" id="UP000199544">
    <property type="component" value="Unassembled WGS sequence"/>
</dbReference>
<evidence type="ECO:0000313" key="2">
    <source>
        <dbReference type="EMBL" id="SDN11663.1"/>
    </source>
</evidence>
<keyword evidence="3" id="KW-1185">Reference proteome</keyword>
<keyword evidence="1" id="KW-0812">Transmembrane</keyword>
<evidence type="ECO:0000313" key="3">
    <source>
        <dbReference type="Proteomes" id="UP000199544"/>
    </source>
</evidence>
<gene>
    <name evidence="2" type="ORF">SAMN04488137_3616</name>
</gene>
<proteinExistence type="predicted"/>
<organism evidence="2 3">
    <name type="scientific">Fictibacillus solisalsi</name>
    <dbReference type="NCBI Taxonomy" id="459525"/>
    <lineage>
        <taxon>Bacteria</taxon>
        <taxon>Bacillati</taxon>
        <taxon>Bacillota</taxon>
        <taxon>Bacilli</taxon>
        <taxon>Bacillales</taxon>
        <taxon>Fictibacillaceae</taxon>
        <taxon>Fictibacillus</taxon>
    </lineage>
</organism>
<dbReference type="Pfam" id="PF26310">
    <property type="entry name" value="YczF"/>
    <property type="match status" value="1"/>
</dbReference>
<reference evidence="3" key="1">
    <citation type="submission" date="2016-10" db="EMBL/GenBank/DDBJ databases">
        <authorList>
            <person name="Varghese N."/>
            <person name="Submissions S."/>
        </authorList>
    </citation>
    <scope>NUCLEOTIDE SEQUENCE [LARGE SCALE GENOMIC DNA]</scope>
    <source>
        <strain evidence="3">CGMCC 1.6854</strain>
    </source>
</reference>
<keyword evidence="1" id="KW-0472">Membrane</keyword>
<evidence type="ECO:0000256" key="1">
    <source>
        <dbReference type="SAM" id="Phobius"/>
    </source>
</evidence>
<sequence length="74" mass="8608">MKILLITLSMFVLLTIFSLTLDLAQGFEPRTVYLNVMSPFKVMELIESFVFVILIALFFLQSVFQLFTKKRSPK</sequence>